<dbReference type="EMBL" id="BMNE01000003">
    <property type="protein sequence ID" value="GGN82843.1"/>
    <property type="molecule type" value="Genomic_DNA"/>
</dbReference>
<feature type="transmembrane region" description="Helical" evidence="2">
    <location>
        <begin position="69"/>
        <end position="90"/>
    </location>
</feature>
<dbReference type="RefSeq" id="WP_189029175.1">
    <property type="nucleotide sequence ID" value="NZ_BMNE01000003.1"/>
</dbReference>
<protein>
    <submittedName>
        <fullName evidence="3">Uncharacterized protein</fullName>
    </submittedName>
</protein>
<gene>
    <name evidence="3" type="ORF">GCM10011610_34680</name>
</gene>
<evidence type="ECO:0000313" key="3">
    <source>
        <dbReference type="EMBL" id="GGN82843.1"/>
    </source>
</evidence>
<evidence type="ECO:0000313" key="4">
    <source>
        <dbReference type="Proteomes" id="UP000658127"/>
    </source>
</evidence>
<reference evidence="4" key="1">
    <citation type="journal article" date="2019" name="Int. J. Syst. Evol. Microbiol.">
        <title>The Global Catalogue of Microorganisms (GCM) 10K type strain sequencing project: providing services to taxonomists for standard genome sequencing and annotation.</title>
        <authorList>
            <consortium name="The Broad Institute Genomics Platform"/>
            <consortium name="The Broad Institute Genome Sequencing Center for Infectious Disease"/>
            <person name="Wu L."/>
            <person name="Ma J."/>
        </authorList>
    </citation>
    <scope>NUCLEOTIDE SEQUENCE [LARGE SCALE GENOMIC DNA]</scope>
    <source>
        <strain evidence="4">CGMCC 4.7329</strain>
    </source>
</reference>
<organism evidence="3 4">
    <name type="scientific">Nocardia rhizosphaerihabitans</name>
    <dbReference type="NCBI Taxonomy" id="1691570"/>
    <lineage>
        <taxon>Bacteria</taxon>
        <taxon>Bacillati</taxon>
        <taxon>Actinomycetota</taxon>
        <taxon>Actinomycetes</taxon>
        <taxon>Mycobacteriales</taxon>
        <taxon>Nocardiaceae</taxon>
        <taxon>Nocardia</taxon>
    </lineage>
</organism>
<dbReference type="Proteomes" id="UP000658127">
    <property type="component" value="Unassembled WGS sequence"/>
</dbReference>
<keyword evidence="2" id="KW-1133">Transmembrane helix</keyword>
<keyword evidence="2" id="KW-0812">Transmembrane</keyword>
<accession>A0ABQ2KHI8</accession>
<proteinExistence type="predicted"/>
<evidence type="ECO:0000256" key="1">
    <source>
        <dbReference type="SAM" id="MobiDB-lite"/>
    </source>
</evidence>
<evidence type="ECO:0000256" key="2">
    <source>
        <dbReference type="SAM" id="Phobius"/>
    </source>
</evidence>
<name>A0ABQ2KHI8_9NOCA</name>
<feature type="region of interest" description="Disordered" evidence="1">
    <location>
        <begin position="36"/>
        <end position="63"/>
    </location>
</feature>
<sequence>MKTILKLAAGLIVGMAILIGGVVGLTQDEVTCGGTTMSAGDLCEETSRSGKTTMSDYEDQRSDGQTGKWIAVGLGSLIIVVFGLGVIGTLTTDRQSRSQRTPR</sequence>
<comment type="caution">
    <text evidence="3">The sequence shown here is derived from an EMBL/GenBank/DDBJ whole genome shotgun (WGS) entry which is preliminary data.</text>
</comment>
<keyword evidence="4" id="KW-1185">Reference proteome</keyword>
<keyword evidence="2" id="KW-0472">Membrane</keyword>